<evidence type="ECO:0000256" key="1">
    <source>
        <dbReference type="ARBA" id="ARBA00001946"/>
    </source>
</evidence>
<feature type="binding site" evidence="8">
    <location>
        <position position="106"/>
    </location>
    <ligand>
        <name>Mg(2+)</name>
        <dbReference type="ChEBI" id="CHEBI:18420"/>
    </ligand>
</feature>
<evidence type="ECO:0000256" key="3">
    <source>
        <dbReference type="ARBA" id="ARBA00022722"/>
    </source>
</evidence>
<dbReference type="Pfam" id="PF01850">
    <property type="entry name" value="PIN"/>
    <property type="match status" value="1"/>
</dbReference>
<gene>
    <name evidence="8" type="primary">vapC</name>
    <name evidence="10" type="ordered locus">Cyan7425_3456</name>
</gene>
<dbReference type="GO" id="GO:0016787">
    <property type="term" value="F:hydrolase activity"/>
    <property type="evidence" value="ECO:0007669"/>
    <property type="project" value="UniProtKB-KW"/>
</dbReference>
<feature type="domain" description="PIN" evidence="9">
    <location>
        <begin position="3"/>
        <end position="126"/>
    </location>
</feature>
<organism evidence="10">
    <name type="scientific">Cyanothece sp. (strain PCC 7425 / ATCC 29141)</name>
    <dbReference type="NCBI Taxonomy" id="395961"/>
    <lineage>
        <taxon>Bacteria</taxon>
        <taxon>Bacillati</taxon>
        <taxon>Cyanobacteriota</taxon>
        <taxon>Cyanophyceae</taxon>
        <taxon>Gomontiellales</taxon>
        <taxon>Cyanothecaceae</taxon>
        <taxon>Cyanothece</taxon>
    </lineage>
</organism>
<feature type="binding site" evidence="8">
    <location>
        <position position="6"/>
    </location>
    <ligand>
        <name>Mg(2+)</name>
        <dbReference type="ChEBI" id="CHEBI:18420"/>
    </ligand>
</feature>
<name>B8HQV9_CYAP4</name>
<dbReference type="InterPro" id="IPR002716">
    <property type="entry name" value="PIN_dom"/>
</dbReference>
<comment type="cofactor">
    <cofactor evidence="1 8">
        <name>Mg(2+)</name>
        <dbReference type="ChEBI" id="CHEBI:18420"/>
    </cofactor>
</comment>
<dbReference type="OrthoDB" id="485455at2"/>
<dbReference type="SUPFAM" id="SSF88723">
    <property type="entry name" value="PIN domain-like"/>
    <property type="match status" value="1"/>
</dbReference>
<dbReference type="EC" id="3.1.-.-" evidence="8"/>
<comment type="function">
    <text evidence="8">Toxic component of a toxin-antitoxin (TA) system. An RNase.</text>
</comment>
<keyword evidence="2 8" id="KW-1277">Toxin-antitoxin system</keyword>
<dbReference type="InterPro" id="IPR050556">
    <property type="entry name" value="Type_II_TA_system_RNase"/>
</dbReference>
<proteinExistence type="inferred from homology"/>
<evidence type="ECO:0000256" key="8">
    <source>
        <dbReference type="HAMAP-Rule" id="MF_00265"/>
    </source>
</evidence>
<dbReference type="GO" id="GO:0090729">
    <property type="term" value="F:toxin activity"/>
    <property type="evidence" value="ECO:0007669"/>
    <property type="project" value="UniProtKB-KW"/>
</dbReference>
<evidence type="ECO:0000256" key="7">
    <source>
        <dbReference type="ARBA" id="ARBA00038093"/>
    </source>
</evidence>
<keyword evidence="8" id="KW-0800">Toxin</keyword>
<evidence type="ECO:0000256" key="5">
    <source>
        <dbReference type="ARBA" id="ARBA00022801"/>
    </source>
</evidence>
<evidence type="ECO:0000256" key="2">
    <source>
        <dbReference type="ARBA" id="ARBA00022649"/>
    </source>
</evidence>
<comment type="similarity">
    <text evidence="7 8">Belongs to the PINc/VapC protein family.</text>
</comment>
<evidence type="ECO:0000256" key="6">
    <source>
        <dbReference type="ARBA" id="ARBA00022842"/>
    </source>
</evidence>
<dbReference type="InterPro" id="IPR022907">
    <property type="entry name" value="VapC_family"/>
</dbReference>
<dbReference type="AlphaFoldDB" id="B8HQV9"/>
<evidence type="ECO:0000256" key="4">
    <source>
        <dbReference type="ARBA" id="ARBA00022723"/>
    </source>
</evidence>
<dbReference type="HAMAP" id="MF_00265">
    <property type="entry name" value="VapC_Nob1"/>
    <property type="match status" value="1"/>
</dbReference>
<dbReference type="Gene3D" id="3.40.50.1010">
    <property type="entry name" value="5'-nuclease"/>
    <property type="match status" value="1"/>
</dbReference>
<keyword evidence="6 8" id="KW-0460">Magnesium</keyword>
<evidence type="ECO:0000313" key="10">
    <source>
        <dbReference type="EMBL" id="ACL45780.1"/>
    </source>
</evidence>
<dbReference type="InterPro" id="IPR029060">
    <property type="entry name" value="PIN-like_dom_sf"/>
</dbReference>
<dbReference type="HOGENOM" id="CLU_150004_0_0_3"/>
<dbReference type="PANTHER" id="PTHR33653:SF1">
    <property type="entry name" value="RIBONUCLEASE VAPC2"/>
    <property type="match status" value="1"/>
</dbReference>
<dbReference type="PANTHER" id="PTHR33653">
    <property type="entry name" value="RIBONUCLEASE VAPC2"/>
    <property type="match status" value="1"/>
</dbReference>
<accession>B8HQV9</accession>
<protein>
    <recommendedName>
        <fullName evidence="8">Ribonuclease VapC</fullName>
        <shortName evidence="8">RNase VapC</shortName>
        <ecNumber evidence="8">3.1.-.-</ecNumber>
    </recommendedName>
    <alternativeName>
        <fullName evidence="8">Toxin VapC</fullName>
    </alternativeName>
</protein>
<keyword evidence="5 8" id="KW-0378">Hydrolase</keyword>
<keyword evidence="3 8" id="KW-0540">Nuclease</keyword>
<dbReference type="STRING" id="395961.Cyan7425_3456"/>
<dbReference type="eggNOG" id="COG1848">
    <property type="taxonomic scope" value="Bacteria"/>
</dbReference>
<dbReference type="GO" id="GO:0004540">
    <property type="term" value="F:RNA nuclease activity"/>
    <property type="evidence" value="ECO:0007669"/>
    <property type="project" value="InterPro"/>
</dbReference>
<dbReference type="EMBL" id="CP001344">
    <property type="protein sequence ID" value="ACL45780.1"/>
    <property type="molecule type" value="Genomic_DNA"/>
</dbReference>
<dbReference type="GO" id="GO:0000287">
    <property type="term" value="F:magnesium ion binding"/>
    <property type="evidence" value="ECO:0007669"/>
    <property type="project" value="UniProtKB-UniRule"/>
</dbReference>
<dbReference type="KEGG" id="cyn:Cyan7425_3456"/>
<keyword evidence="4 8" id="KW-0479">Metal-binding</keyword>
<evidence type="ECO:0000259" key="9">
    <source>
        <dbReference type="Pfam" id="PF01850"/>
    </source>
</evidence>
<reference evidence="10" key="1">
    <citation type="submission" date="2009-01" db="EMBL/GenBank/DDBJ databases">
        <title>Complete sequence of chromosome Cyanothece sp. PCC 7425.</title>
        <authorList>
            <consortium name="US DOE Joint Genome Institute"/>
            <person name="Lucas S."/>
            <person name="Copeland A."/>
            <person name="Lapidus A."/>
            <person name="Glavina del Rio T."/>
            <person name="Dalin E."/>
            <person name="Tice H."/>
            <person name="Bruce D."/>
            <person name="Goodwin L."/>
            <person name="Pitluck S."/>
            <person name="Sims D."/>
            <person name="Meineke L."/>
            <person name="Brettin T."/>
            <person name="Detter J.C."/>
            <person name="Han C."/>
            <person name="Larimer F."/>
            <person name="Land M."/>
            <person name="Hauser L."/>
            <person name="Kyrpides N."/>
            <person name="Ovchinnikova G."/>
            <person name="Liberton M."/>
            <person name="Stoeckel J."/>
            <person name="Banerjee A."/>
            <person name="Singh A."/>
            <person name="Page L."/>
            <person name="Sato H."/>
            <person name="Zhao L."/>
            <person name="Sherman L."/>
            <person name="Pakrasi H."/>
            <person name="Richardson P."/>
        </authorList>
    </citation>
    <scope>NUCLEOTIDE SEQUENCE</scope>
    <source>
        <strain evidence="10">PCC 7425</strain>
    </source>
</reference>
<sequence length="144" mass="15638">MKVLFDTSVIIAALLPKHPSHASCFAQLLAAELNQIQGYLSTHSLAEVYSVMTRMPSQPRISPQEVQILLERCLQYLEVIPLEIADYRAAIALMTSLNLPGGGVFDALIAQAALKVSANQLLTLNPAHFTRLSTTIAKITEVPA</sequence>